<dbReference type="KEGG" id="msx:AU14_17510"/>
<sequence>MVFPVDQAVSNPGQINQAGDSRALFLKLFAGEVLTMFRTRHIAMGLTRVRTIKNGKSASFPLIGKNTAKYHTPGKLIETNKIGHSERIVTIDDIAISPVFIPDIQEAIAHYDYRGQYSTECAESLAGLVDRNIFRMIAKAGYITSQAEAIAAGLKVLPDETYSPNIMLAAAGDEFEGAALVDALFRARTALRKQNIYKPGSVVFGPDQIEALTNIAQGQVGSITWLNKDVNGSVNPNMEGSGPVARIAGFTIWESNNLPDQNEAAGLVNDPEPLSDVEFGSGNAAKYRVTTLTW</sequence>
<keyword evidence="3" id="KW-1185">Reference proteome</keyword>
<dbReference type="EMBL" id="CP007151">
    <property type="protein sequence ID" value="AHI30272.1"/>
    <property type="molecule type" value="Genomic_DNA"/>
</dbReference>
<dbReference type="Proteomes" id="UP000061489">
    <property type="component" value="Chromosome"/>
</dbReference>
<gene>
    <name evidence="2" type="ORF">AU14_17510</name>
</gene>
<dbReference type="RefSeq" id="WP_052472104.1">
    <property type="nucleotide sequence ID" value="NZ_CP007151.1"/>
</dbReference>
<proteinExistence type="predicted"/>
<dbReference type="InterPro" id="IPR049301">
    <property type="entry name" value="Capsid_Gp10A/Gp10B-like_dom"/>
</dbReference>
<feature type="domain" description="Capsid Gp10A/Gp10B-like" evidence="1">
    <location>
        <begin position="60"/>
        <end position="264"/>
    </location>
</feature>
<dbReference type="HOGENOM" id="CLU_862957_0_0_6"/>
<evidence type="ECO:0000259" key="1">
    <source>
        <dbReference type="Pfam" id="PF21703"/>
    </source>
</evidence>
<organism evidence="2 3">
    <name type="scientific">Marinobacter similis</name>
    <dbReference type="NCBI Taxonomy" id="1420916"/>
    <lineage>
        <taxon>Bacteria</taxon>
        <taxon>Pseudomonadati</taxon>
        <taxon>Pseudomonadota</taxon>
        <taxon>Gammaproteobacteria</taxon>
        <taxon>Pseudomonadales</taxon>
        <taxon>Marinobacteraceae</taxon>
        <taxon>Marinobacter</taxon>
    </lineage>
</organism>
<protein>
    <recommendedName>
        <fullName evidence="1">Capsid Gp10A/Gp10B-like domain-containing protein</fullName>
    </recommendedName>
</protein>
<dbReference type="AlphaFoldDB" id="W5YM30"/>
<reference evidence="2 3" key="1">
    <citation type="journal article" date="2014" name="Genome Announc.">
        <title>Draft Genome Sequences of Marinobacter similis A3d10T and Marinobacter salarius R9SW1T.</title>
        <authorList>
            <person name="Ivanova E.P."/>
            <person name="Ng H.J."/>
            <person name="Webb H.K."/>
            <person name="Feng G."/>
            <person name="Oshima K."/>
            <person name="Hattori M."/>
            <person name="Ohkuma M."/>
            <person name="Sergeev A.F."/>
            <person name="Mikhailov V.V."/>
            <person name="Crawford R.J."/>
            <person name="Sawabe T."/>
        </authorList>
    </citation>
    <scope>NUCLEOTIDE SEQUENCE [LARGE SCALE GENOMIC DNA]</scope>
    <source>
        <strain evidence="2 3">A3d10</strain>
    </source>
</reference>
<evidence type="ECO:0000313" key="2">
    <source>
        <dbReference type="EMBL" id="AHI30272.1"/>
    </source>
</evidence>
<evidence type="ECO:0000313" key="3">
    <source>
        <dbReference type="Proteomes" id="UP000061489"/>
    </source>
</evidence>
<dbReference type="STRING" id="1420916.AU14_17510"/>
<dbReference type="OrthoDB" id="1634547at2"/>
<dbReference type="Pfam" id="PF21703">
    <property type="entry name" value="Gp10A-like"/>
    <property type="match status" value="1"/>
</dbReference>
<name>W5YM30_9GAMM</name>
<accession>W5YM30</accession>